<feature type="transmembrane region" description="Helical" evidence="6">
    <location>
        <begin position="111"/>
        <end position="136"/>
    </location>
</feature>
<evidence type="ECO:0000256" key="2">
    <source>
        <dbReference type="ARBA" id="ARBA00022475"/>
    </source>
</evidence>
<dbReference type="GO" id="GO:0005886">
    <property type="term" value="C:plasma membrane"/>
    <property type="evidence" value="ECO:0007669"/>
    <property type="project" value="UniProtKB-SubCell"/>
</dbReference>
<feature type="transmembrane region" description="Helical" evidence="6">
    <location>
        <begin position="39"/>
        <end position="64"/>
    </location>
</feature>
<keyword evidence="8" id="KW-1185">Reference proteome</keyword>
<dbReference type="AlphaFoldDB" id="A0A433RXW4"/>
<dbReference type="Proteomes" id="UP000288623">
    <property type="component" value="Unassembled WGS sequence"/>
</dbReference>
<name>A0A433RXW4_9BACL</name>
<keyword evidence="3 6" id="KW-0812">Transmembrane</keyword>
<evidence type="ECO:0000256" key="4">
    <source>
        <dbReference type="ARBA" id="ARBA00022989"/>
    </source>
</evidence>
<sequence length="193" mass="20547">MMWLFLKGVIIGVTIAAPVGPIGILCIKRTLEQGKWIGFASGLGAATADGIYGIIAGLGLTVIIHFLTGISMWLQLIGGVFLLYLGIQMLRAKPSHEAAKASRGKTPLKAYLSTLFLTITNPATILSFLAIFSSLGITTAEYSGVILAIGVFIGSAIWWLLLSRFIGKKLFQGIHYASGIILIAFAIAAFFTL</sequence>
<comment type="caution">
    <text evidence="7">The sequence shown here is derived from an EMBL/GenBank/DDBJ whole genome shotgun (WGS) entry which is preliminary data.</text>
</comment>
<dbReference type="PANTHER" id="PTHR30086">
    <property type="entry name" value="ARGININE EXPORTER PROTEIN ARGO"/>
    <property type="match status" value="1"/>
</dbReference>
<comment type="subcellular location">
    <subcellularLocation>
        <location evidence="1">Cell membrane</location>
        <topology evidence="1">Multi-pass membrane protein</topology>
    </subcellularLocation>
</comment>
<dbReference type="Pfam" id="PF01810">
    <property type="entry name" value="LysE"/>
    <property type="match status" value="1"/>
</dbReference>
<gene>
    <name evidence="7" type="ORF">QI30_02920</name>
</gene>
<keyword evidence="2" id="KW-1003">Cell membrane</keyword>
<reference evidence="7 8" key="1">
    <citation type="submission" date="2014-11" db="EMBL/GenBank/DDBJ databases">
        <title>Genome sequence and analysis of novel Kurthia sp.</title>
        <authorList>
            <person name="Lawson J.N."/>
            <person name="Gonzalez J.E."/>
            <person name="Rinauldi L."/>
            <person name="Xuan Z."/>
            <person name="Firman A."/>
            <person name="Shaddox L."/>
            <person name="Trudeau A."/>
            <person name="Shah S."/>
            <person name="Reiman D."/>
        </authorList>
    </citation>
    <scope>NUCLEOTIDE SEQUENCE [LARGE SCALE GENOMIC DNA]</scope>
    <source>
        <strain evidence="7 8">3B1D</strain>
    </source>
</reference>
<evidence type="ECO:0000256" key="1">
    <source>
        <dbReference type="ARBA" id="ARBA00004651"/>
    </source>
</evidence>
<dbReference type="PANTHER" id="PTHR30086:SF20">
    <property type="entry name" value="ARGININE EXPORTER PROTEIN ARGO-RELATED"/>
    <property type="match status" value="1"/>
</dbReference>
<dbReference type="GO" id="GO:0015171">
    <property type="term" value="F:amino acid transmembrane transporter activity"/>
    <property type="evidence" value="ECO:0007669"/>
    <property type="project" value="TreeGrafter"/>
</dbReference>
<keyword evidence="4 6" id="KW-1133">Transmembrane helix</keyword>
<proteinExistence type="predicted"/>
<evidence type="ECO:0000313" key="7">
    <source>
        <dbReference type="EMBL" id="RUS58125.1"/>
    </source>
</evidence>
<accession>A0A433RXW4</accession>
<keyword evidence="5 6" id="KW-0472">Membrane</keyword>
<organism evidence="7 8">
    <name type="scientific">Candidatus Kurthia intestinigallinarum</name>
    <dbReference type="NCBI Taxonomy" id="1562256"/>
    <lineage>
        <taxon>Bacteria</taxon>
        <taxon>Bacillati</taxon>
        <taxon>Bacillota</taxon>
        <taxon>Bacilli</taxon>
        <taxon>Bacillales</taxon>
        <taxon>Caryophanaceae</taxon>
        <taxon>Kurthia</taxon>
    </lineage>
</organism>
<dbReference type="InterPro" id="IPR001123">
    <property type="entry name" value="LeuE-type"/>
</dbReference>
<dbReference type="EMBL" id="JTFC01000008">
    <property type="protein sequence ID" value="RUS58125.1"/>
    <property type="molecule type" value="Genomic_DNA"/>
</dbReference>
<dbReference type="OrthoDB" id="7874789at2"/>
<evidence type="ECO:0000256" key="5">
    <source>
        <dbReference type="ARBA" id="ARBA00023136"/>
    </source>
</evidence>
<evidence type="ECO:0000256" key="3">
    <source>
        <dbReference type="ARBA" id="ARBA00022692"/>
    </source>
</evidence>
<evidence type="ECO:0000313" key="8">
    <source>
        <dbReference type="Proteomes" id="UP000288623"/>
    </source>
</evidence>
<evidence type="ECO:0000256" key="6">
    <source>
        <dbReference type="SAM" id="Phobius"/>
    </source>
</evidence>
<protein>
    <submittedName>
        <fullName evidence="7">Lysine transporter LysE</fullName>
    </submittedName>
</protein>
<feature type="transmembrane region" description="Helical" evidence="6">
    <location>
        <begin position="174"/>
        <end position="192"/>
    </location>
</feature>
<feature type="transmembrane region" description="Helical" evidence="6">
    <location>
        <begin position="142"/>
        <end position="162"/>
    </location>
</feature>
<feature type="transmembrane region" description="Helical" evidence="6">
    <location>
        <begin position="70"/>
        <end position="90"/>
    </location>
</feature>
<feature type="transmembrane region" description="Helical" evidence="6">
    <location>
        <begin position="6"/>
        <end position="27"/>
    </location>
</feature>